<evidence type="ECO:0000313" key="2">
    <source>
        <dbReference type="EnsemblPlants" id="AUR62014698-RA:cds"/>
    </source>
</evidence>
<keyword evidence="3" id="KW-1185">Reference proteome</keyword>
<evidence type="ECO:0000313" key="3">
    <source>
        <dbReference type="Proteomes" id="UP000596660"/>
    </source>
</evidence>
<evidence type="ECO:0000256" key="1">
    <source>
        <dbReference type="ARBA" id="ARBA00007091"/>
    </source>
</evidence>
<dbReference type="Gene3D" id="3.90.280.10">
    <property type="entry name" value="PEBP-like"/>
    <property type="match status" value="1"/>
</dbReference>
<dbReference type="Gramene" id="AUR62014698-RA">
    <property type="protein sequence ID" value="AUR62014698-RA:cds"/>
    <property type="gene ID" value="AUR62014698"/>
</dbReference>
<dbReference type="SUPFAM" id="SSF49777">
    <property type="entry name" value="PEBP-like"/>
    <property type="match status" value="1"/>
</dbReference>
<dbReference type="InterPro" id="IPR035810">
    <property type="entry name" value="PEBP_euk"/>
</dbReference>
<reference evidence="2" key="2">
    <citation type="submission" date="2021-03" db="UniProtKB">
        <authorList>
            <consortium name="EnsemblPlants"/>
        </authorList>
    </citation>
    <scope>IDENTIFICATION</scope>
</reference>
<dbReference type="Pfam" id="PF01161">
    <property type="entry name" value="PBP"/>
    <property type="match status" value="1"/>
</dbReference>
<dbReference type="KEGG" id="cqi:110693749"/>
<dbReference type="InterPro" id="IPR008914">
    <property type="entry name" value="PEBP"/>
</dbReference>
<comment type="similarity">
    <text evidence="1">Belongs to the phosphatidylethanolamine-binding protein family.</text>
</comment>
<dbReference type="EnsemblPlants" id="AUR62014698-RA">
    <property type="protein sequence ID" value="AUR62014698-RA:cds"/>
    <property type="gene ID" value="AUR62014698"/>
</dbReference>
<dbReference type="CDD" id="cd00866">
    <property type="entry name" value="PEBP_euk"/>
    <property type="match status" value="1"/>
</dbReference>
<dbReference type="PANTHER" id="PTHR11362">
    <property type="entry name" value="PHOSPHATIDYLETHANOLAMINE-BINDING PROTEIN"/>
    <property type="match status" value="1"/>
</dbReference>
<protein>
    <submittedName>
        <fullName evidence="2">Uncharacterized protein</fullName>
    </submittedName>
</protein>
<accession>A0A803LL51</accession>
<dbReference type="InterPro" id="IPR036610">
    <property type="entry name" value="PEBP-like_sf"/>
</dbReference>
<dbReference type="OrthoDB" id="2506647at2759"/>
<dbReference type="Proteomes" id="UP000596660">
    <property type="component" value="Unplaced"/>
</dbReference>
<name>A0A803LL51_CHEQI</name>
<dbReference type="SMR" id="A0A803LL51"/>
<organism evidence="2 3">
    <name type="scientific">Chenopodium quinoa</name>
    <name type="common">Quinoa</name>
    <dbReference type="NCBI Taxonomy" id="63459"/>
    <lineage>
        <taxon>Eukaryota</taxon>
        <taxon>Viridiplantae</taxon>
        <taxon>Streptophyta</taxon>
        <taxon>Embryophyta</taxon>
        <taxon>Tracheophyta</taxon>
        <taxon>Spermatophyta</taxon>
        <taxon>Magnoliopsida</taxon>
        <taxon>eudicotyledons</taxon>
        <taxon>Gunneridae</taxon>
        <taxon>Pentapetalae</taxon>
        <taxon>Caryophyllales</taxon>
        <taxon>Chenopodiaceae</taxon>
        <taxon>Chenopodioideae</taxon>
        <taxon>Atripliceae</taxon>
        <taxon>Chenopodium</taxon>
    </lineage>
</organism>
<dbReference type="InterPro" id="IPR001858">
    <property type="entry name" value="Phosphatidylethanolamine-bd_CS"/>
</dbReference>
<reference evidence="2" key="1">
    <citation type="journal article" date="2017" name="Nature">
        <title>The genome of Chenopodium quinoa.</title>
        <authorList>
            <person name="Jarvis D.E."/>
            <person name="Ho Y.S."/>
            <person name="Lightfoot D.J."/>
            <person name="Schmoeckel S.M."/>
            <person name="Li B."/>
            <person name="Borm T.J.A."/>
            <person name="Ohyanagi H."/>
            <person name="Mineta K."/>
            <person name="Michell C.T."/>
            <person name="Saber N."/>
            <person name="Kharbatia N.M."/>
            <person name="Rupper R.R."/>
            <person name="Sharp A.R."/>
            <person name="Dally N."/>
            <person name="Boughton B.A."/>
            <person name="Woo Y.H."/>
            <person name="Gao G."/>
            <person name="Schijlen E.G.W.M."/>
            <person name="Guo X."/>
            <person name="Momin A.A."/>
            <person name="Negrao S."/>
            <person name="Al-Babili S."/>
            <person name="Gehring C."/>
            <person name="Roessner U."/>
            <person name="Jung C."/>
            <person name="Murphy K."/>
            <person name="Arold S.T."/>
            <person name="Gojobori T."/>
            <person name="van der Linden C.G."/>
            <person name="van Loo E.N."/>
            <person name="Jellen E.N."/>
            <person name="Maughan P.J."/>
            <person name="Tester M."/>
        </authorList>
    </citation>
    <scope>NUCLEOTIDE SEQUENCE [LARGE SCALE GENOMIC DNA]</scope>
    <source>
        <strain evidence="2">cv. PI 614886</strain>
    </source>
</reference>
<sequence length="179" mass="20041">MAEAPEILVAGKVIGDVLEPFTPEAELTVQYGSETVSNGCEIKPLEAKNRPRLQVTSHNPRLDDLYTLIMVDPDAPNPTHPTLREWLHWIVVDIPQGMDASKGRTLVEYMGPQPSTGKHRYVFALYKQKGPLVKPRPLPPEYARGNFNTRHFAAHNDLGQPVAALFFNSRKEANIAYDN</sequence>
<dbReference type="GeneID" id="110693749"/>
<dbReference type="PROSITE" id="PS01220">
    <property type="entry name" value="PBP"/>
    <property type="match status" value="1"/>
</dbReference>
<proteinExistence type="inferred from homology"/>
<dbReference type="OMA" id="GRNECEM"/>
<dbReference type="AlphaFoldDB" id="A0A803LL51"/>
<dbReference type="PANTHER" id="PTHR11362:SF145">
    <property type="entry name" value="PROTEIN MOTHER OF FT AND TFL1-LIKE"/>
    <property type="match status" value="1"/>
</dbReference>
<dbReference type="RefSeq" id="XP_021726612.1">
    <property type="nucleotide sequence ID" value="XM_021870920.1"/>
</dbReference>
<gene>
    <name evidence="2" type="primary">LOC110693749</name>
</gene>